<dbReference type="InterPro" id="IPR015421">
    <property type="entry name" value="PyrdxlP-dep_Trfase_major"/>
</dbReference>
<sequence>MDQNQTPLLTALKQAAETPGAAFYTPGHRRGQGIPESLAAVFGSQVFRADLPELPELDNLFAPEGVIKQAQELAAAAFGSDLCRFLVNGSTVGIIASILATCDPEDKILLPRNIHKSVISGLVMSGARAIFINPEYDQDWHFPLSLTPKAIAKALEQHPDIKAVMVVYPTYHGICGNLAAIATIVHNHNIPLLVDEAHGGHFHFHQQLPPSALQWGADLTVQSTHKVLGAMNQASMVHIKGDRINLTRLDNALQMLQTTSPSYLLLASLDAARHQIVNHGQKRLTEALKLAQRAKTQLENLPGLRVYHPPLTAGCVALDPTRLTVEVSHCGLSGYEADTILHQQFGVTAELPDLQHLTMIISPANSQADIDQMIKGFAFLSQKALSGASQNPPTQNQHHWQMIDTISPFETAIAEVSAMSVRDAFFAKTISLPTPDCPGQISAECVCPYPPGVPILWPGEAISKKAIAFLQQVKALGGEITGSSDKTLATLRVIDH</sequence>
<organism evidence="8 9">
    <name type="scientific">Limnospira platensis NIES-46</name>
    <dbReference type="NCBI Taxonomy" id="1236695"/>
    <lineage>
        <taxon>Bacteria</taxon>
        <taxon>Bacillati</taxon>
        <taxon>Cyanobacteriota</taxon>
        <taxon>Cyanophyceae</taxon>
        <taxon>Oscillatoriophycideae</taxon>
        <taxon>Oscillatoriales</taxon>
        <taxon>Sirenicapillariaceae</taxon>
        <taxon>Limnospira</taxon>
    </lineage>
</organism>
<evidence type="ECO:0000256" key="4">
    <source>
        <dbReference type="ARBA" id="ARBA00022898"/>
    </source>
</evidence>
<feature type="domain" description="Orn/Lys/Arg decarboxylase C-terminal" evidence="7">
    <location>
        <begin position="431"/>
        <end position="478"/>
    </location>
</feature>
<dbReference type="InterPro" id="IPR036633">
    <property type="entry name" value="Prn/Lys/Arg_de-COase_C_sf"/>
</dbReference>
<reference evidence="8 9" key="1">
    <citation type="journal article" date="2019" name="J Genomics">
        <title>The Draft Genome of a Hydrogen-producing Cyanobacterium, Arthrospira platensis NIES-46.</title>
        <authorList>
            <person name="Suzuki S."/>
            <person name="Yamaguchi H."/>
            <person name="Kawachi M."/>
        </authorList>
    </citation>
    <scope>NUCLEOTIDE SEQUENCE [LARGE SCALE GENOMIC DNA]</scope>
    <source>
        <strain evidence="8 9">NIES-46</strain>
    </source>
</reference>
<dbReference type="RefSeq" id="WP_152088641.1">
    <property type="nucleotide sequence ID" value="NZ_BIMW01000144.1"/>
</dbReference>
<keyword evidence="4" id="KW-0663">Pyridoxal phosphate</keyword>
<keyword evidence="3" id="KW-0210">Decarboxylase</keyword>
<dbReference type="Gene3D" id="3.90.105.10">
    <property type="entry name" value="Molybdopterin biosynthesis moea protein, domain 2"/>
    <property type="match status" value="1"/>
</dbReference>
<feature type="domain" description="Orn/Lys/Arg decarboxylases family 1 pyridoxal-P attachment site" evidence="6">
    <location>
        <begin position="6"/>
        <end position="313"/>
    </location>
</feature>
<evidence type="ECO:0000259" key="7">
    <source>
        <dbReference type="Pfam" id="PF03711"/>
    </source>
</evidence>
<evidence type="ECO:0000313" key="8">
    <source>
        <dbReference type="EMBL" id="GCE95653.1"/>
    </source>
</evidence>
<proteinExistence type="inferred from homology"/>
<evidence type="ECO:0000256" key="2">
    <source>
        <dbReference type="ARBA" id="ARBA00010671"/>
    </source>
</evidence>
<name>A0A5M3T7H8_LIMPL</name>
<dbReference type="GeneID" id="301684495"/>
<dbReference type="PANTHER" id="PTHR43277">
    <property type="entry name" value="ARGININE DECARBOXYLASE"/>
    <property type="match status" value="1"/>
</dbReference>
<dbReference type="InterPro" id="IPR000310">
    <property type="entry name" value="Orn/Lys/Arg_deCO2ase_major_dom"/>
</dbReference>
<dbReference type="PANTHER" id="PTHR43277:SF4">
    <property type="entry name" value="ARGININE DECARBOXYLASE"/>
    <property type="match status" value="1"/>
</dbReference>
<protein>
    <submittedName>
        <fullName evidence="8">Lysine decarboxylase</fullName>
    </submittedName>
</protein>
<evidence type="ECO:0000256" key="1">
    <source>
        <dbReference type="ARBA" id="ARBA00001933"/>
    </source>
</evidence>
<dbReference type="SUPFAM" id="SSF55904">
    <property type="entry name" value="Ornithine decarboxylase C-terminal domain"/>
    <property type="match status" value="1"/>
</dbReference>
<evidence type="ECO:0000313" key="9">
    <source>
        <dbReference type="Proteomes" id="UP000326169"/>
    </source>
</evidence>
<dbReference type="InterPro" id="IPR008286">
    <property type="entry name" value="Prn/Lys/Arg_de-COase_C"/>
</dbReference>
<dbReference type="InterPro" id="IPR015424">
    <property type="entry name" value="PyrdxlP-dep_Trfase"/>
</dbReference>
<dbReference type="Pfam" id="PF01276">
    <property type="entry name" value="OKR_DC_1"/>
    <property type="match status" value="1"/>
</dbReference>
<gene>
    <name evidence="8" type="ORF">NIES46_37190</name>
</gene>
<dbReference type="Pfam" id="PF03711">
    <property type="entry name" value="OKR_DC_1_C"/>
    <property type="match status" value="1"/>
</dbReference>
<keyword evidence="5" id="KW-0456">Lyase</keyword>
<evidence type="ECO:0000256" key="3">
    <source>
        <dbReference type="ARBA" id="ARBA00022793"/>
    </source>
</evidence>
<dbReference type="Proteomes" id="UP000326169">
    <property type="component" value="Unassembled WGS sequence"/>
</dbReference>
<keyword evidence="9" id="KW-1185">Reference proteome</keyword>
<comment type="cofactor">
    <cofactor evidence="1">
        <name>pyridoxal 5'-phosphate</name>
        <dbReference type="ChEBI" id="CHEBI:597326"/>
    </cofactor>
</comment>
<evidence type="ECO:0000256" key="5">
    <source>
        <dbReference type="ARBA" id="ARBA00023239"/>
    </source>
</evidence>
<dbReference type="InterPro" id="IPR052357">
    <property type="entry name" value="Orn_Lys_Arg_decarboxylase-I"/>
</dbReference>
<dbReference type="Gene3D" id="3.40.640.10">
    <property type="entry name" value="Type I PLP-dependent aspartate aminotransferase-like (Major domain)"/>
    <property type="match status" value="1"/>
</dbReference>
<comment type="caution">
    <text evidence="8">The sequence shown here is derived from an EMBL/GenBank/DDBJ whole genome shotgun (WGS) entry which is preliminary data.</text>
</comment>
<comment type="similarity">
    <text evidence="2">Belongs to the Orn/Lys/Arg decarboxylase class-I family.</text>
</comment>
<accession>A0A5M3T7H8</accession>
<dbReference type="CDD" id="cd00615">
    <property type="entry name" value="Orn_deC_like"/>
    <property type="match status" value="1"/>
</dbReference>
<evidence type="ECO:0000259" key="6">
    <source>
        <dbReference type="Pfam" id="PF01276"/>
    </source>
</evidence>
<dbReference type="SUPFAM" id="SSF53383">
    <property type="entry name" value="PLP-dependent transferases"/>
    <property type="match status" value="1"/>
</dbReference>
<dbReference type="EMBL" id="BIMW01000144">
    <property type="protein sequence ID" value="GCE95653.1"/>
    <property type="molecule type" value="Genomic_DNA"/>
</dbReference>